<reference evidence="2" key="2">
    <citation type="submission" date="2015-01" db="EMBL/GenBank/DDBJ databases">
        <title>Evolutionary Origins and Diversification of the Mycorrhizal Mutualists.</title>
        <authorList>
            <consortium name="DOE Joint Genome Institute"/>
            <consortium name="Mycorrhizal Genomics Consortium"/>
            <person name="Kohler A."/>
            <person name="Kuo A."/>
            <person name="Nagy L.G."/>
            <person name="Floudas D."/>
            <person name="Copeland A."/>
            <person name="Barry K.W."/>
            <person name="Cichocki N."/>
            <person name="Veneault-Fourrey C."/>
            <person name="LaButti K."/>
            <person name="Lindquist E.A."/>
            <person name="Lipzen A."/>
            <person name="Lundell T."/>
            <person name="Morin E."/>
            <person name="Murat C."/>
            <person name="Riley R."/>
            <person name="Ohm R."/>
            <person name="Sun H."/>
            <person name="Tunlid A."/>
            <person name="Henrissat B."/>
            <person name="Grigoriev I.V."/>
            <person name="Hibbett D.S."/>
            <person name="Martin F."/>
        </authorList>
    </citation>
    <scope>NUCLEOTIDE SEQUENCE [LARGE SCALE GENOMIC DNA]</scope>
    <source>
        <strain evidence="2">Marx 270</strain>
    </source>
</reference>
<reference evidence="1 2" key="1">
    <citation type="submission" date="2014-04" db="EMBL/GenBank/DDBJ databases">
        <authorList>
            <consortium name="DOE Joint Genome Institute"/>
            <person name="Kuo A."/>
            <person name="Kohler A."/>
            <person name="Costa M.D."/>
            <person name="Nagy L.G."/>
            <person name="Floudas D."/>
            <person name="Copeland A."/>
            <person name="Barry K.W."/>
            <person name="Cichocki N."/>
            <person name="Veneault-Fourrey C."/>
            <person name="LaButti K."/>
            <person name="Lindquist E.A."/>
            <person name="Lipzen A."/>
            <person name="Lundell T."/>
            <person name="Morin E."/>
            <person name="Murat C."/>
            <person name="Sun H."/>
            <person name="Tunlid A."/>
            <person name="Henrissat B."/>
            <person name="Grigoriev I.V."/>
            <person name="Hibbett D.S."/>
            <person name="Martin F."/>
            <person name="Nordberg H.P."/>
            <person name="Cantor M.N."/>
            <person name="Hua S.X."/>
        </authorList>
    </citation>
    <scope>NUCLEOTIDE SEQUENCE [LARGE SCALE GENOMIC DNA]</scope>
    <source>
        <strain evidence="1 2">Marx 270</strain>
    </source>
</reference>
<dbReference type="InParanoid" id="A0A0C3PUK7"/>
<proteinExistence type="predicted"/>
<organism evidence="1 2">
    <name type="scientific">Pisolithus tinctorius Marx 270</name>
    <dbReference type="NCBI Taxonomy" id="870435"/>
    <lineage>
        <taxon>Eukaryota</taxon>
        <taxon>Fungi</taxon>
        <taxon>Dikarya</taxon>
        <taxon>Basidiomycota</taxon>
        <taxon>Agaricomycotina</taxon>
        <taxon>Agaricomycetes</taxon>
        <taxon>Agaricomycetidae</taxon>
        <taxon>Boletales</taxon>
        <taxon>Sclerodermatineae</taxon>
        <taxon>Pisolithaceae</taxon>
        <taxon>Pisolithus</taxon>
    </lineage>
</organism>
<dbReference type="EMBL" id="KN831947">
    <property type="protein sequence ID" value="KIO12494.1"/>
    <property type="molecule type" value="Genomic_DNA"/>
</dbReference>
<dbReference type="HOGENOM" id="CLU_2027689_0_0_1"/>
<evidence type="ECO:0000313" key="1">
    <source>
        <dbReference type="EMBL" id="KIO12494.1"/>
    </source>
</evidence>
<accession>A0A0C3PUK7</accession>
<gene>
    <name evidence="1" type="ORF">M404DRAFT_679210</name>
</gene>
<protein>
    <submittedName>
        <fullName evidence="1">Uncharacterized protein</fullName>
    </submittedName>
</protein>
<evidence type="ECO:0000313" key="2">
    <source>
        <dbReference type="Proteomes" id="UP000054217"/>
    </source>
</evidence>
<sequence>MKCSFQYIHANTGWWNSEVRADRNCVLLKQACETTLVPQCFNSDVQGLQYFWLPIARAKRTSQLVPTWTSFNDCEERTAPLAGTTRTRLLGSFFRSADVCERGLYKGETTQLLLGVSWEVLK</sequence>
<name>A0A0C3PUK7_PISTI</name>
<dbReference type="Proteomes" id="UP000054217">
    <property type="component" value="Unassembled WGS sequence"/>
</dbReference>
<dbReference type="AlphaFoldDB" id="A0A0C3PUK7"/>
<keyword evidence="2" id="KW-1185">Reference proteome</keyword>